<keyword evidence="6" id="KW-1185">Reference proteome</keyword>
<accession>A0A9P4UKF6</accession>
<evidence type="ECO:0000313" key="5">
    <source>
        <dbReference type="EMBL" id="KAF2717404.1"/>
    </source>
</evidence>
<dbReference type="PANTHER" id="PTHR28156">
    <property type="entry name" value="FAS1 DOMAIN-CONTAINING PROTEIN YDR262W"/>
    <property type="match status" value="1"/>
</dbReference>
<feature type="chain" id="PRO_5040487192" description="FAS1 domain-containing protein" evidence="3">
    <location>
        <begin position="18"/>
        <end position="228"/>
    </location>
</feature>
<dbReference type="InterPro" id="IPR036378">
    <property type="entry name" value="FAS1_dom_sf"/>
</dbReference>
<feature type="region of interest" description="Disordered" evidence="2">
    <location>
        <begin position="52"/>
        <end position="74"/>
    </location>
</feature>
<dbReference type="SUPFAM" id="SSF82153">
    <property type="entry name" value="FAS1 domain"/>
    <property type="match status" value="1"/>
</dbReference>
<sequence>MNPKLLATCVITAGVLAQAQLIPLIHKSSPSSIPSAARVDPARLHNQQVMQRPGIQLPTMGDDKKKPPVPPDGPAKGDVILSDVMGSQRQINVFASFARDTDSVSIRFDTASQNTTVLAPVNGAISDLSRKPWEDLKDYEMLGENAYAGKNGEDRAHRNLRRFTEAHIVPVSPWGEGEKVKTLSGREIWWERREEGSFVQPGNVAIDKIVSQVANGEVWVLKGVLNYE</sequence>
<organism evidence="5 6">
    <name type="scientific">Polychaeton citri CBS 116435</name>
    <dbReference type="NCBI Taxonomy" id="1314669"/>
    <lineage>
        <taxon>Eukaryota</taxon>
        <taxon>Fungi</taxon>
        <taxon>Dikarya</taxon>
        <taxon>Ascomycota</taxon>
        <taxon>Pezizomycotina</taxon>
        <taxon>Dothideomycetes</taxon>
        <taxon>Dothideomycetidae</taxon>
        <taxon>Capnodiales</taxon>
        <taxon>Capnodiaceae</taxon>
        <taxon>Polychaeton</taxon>
    </lineage>
</organism>
<dbReference type="PROSITE" id="PS50213">
    <property type="entry name" value="FAS1"/>
    <property type="match status" value="1"/>
</dbReference>
<evidence type="ECO:0000256" key="2">
    <source>
        <dbReference type="SAM" id="MobiDB-lite"/>
    </source>
</evidence>
<dbReference type="Proteomes" id="UP000799441">
    <property type="component" value="Unassembled WGS sequence"/>
</dbReference>
<evidence type="ECO:0000256" key="1">
    <source>
        <dbReference type="ARBA" id="ARBA00022729"/>
    </source>
</evidence>
<keyword evidence="1 3" id="KW-0732">Signal</keyword>
<evidence type="ECO:0000256" key="3">
    <source>
        <dbReference type="SAM" id="SignalP"/>
    </source>
</evidence>
<dbReference type="PANTHER" id="PTHR28156:SF1">
    <property type="entry name" value="FAS1 DOMAIN-CONTAINING PROTEIN YDR262W"/>
    <property type="match status" value="1"/>
</dbReference>
<feature type="domain" description="FAS1" evidence="4">
    <location>
        <begin position="78"/>
        <end position="225"/>
    </location>
</feature>
<protein>
    <recommendedName>
        <fullName evidence="4">FAS1 domain-containing protein</fullName>
    </recommendedName>
</protein>
<dbReference type="InterPro" id="IPR040200">
    <property type="entry name" value="Mug57-like"/>
</dbReference>
<dbReference type="Gene3D" id="2.30.180.10">
    <property type="entry name" value="FAS1 domain"/>
    <property type="match status" value="1"/>
</dbReference>
<evidence type="ECO:0000313" key="6">
    <source>
        <dbReference type="Proteomes" id="UP000799441"/>
    </source>
</evidence>
<proteinExistence type="predicted"/>
<gene>
    <name evidence="5" type="ORF">K431DRAFT_288546</name>
</gene>
<evidence type="ECO:0000259" key="4">
    <source>
        <dbReference type="PROSITE" id="PS50213"/>
    </source>
</evidence>
<dbReference type="EMBL" id="MU003844">
    <property type="protein sequence ID" value="KAF2717404.1"/>
    <property type="molecule type" value="Genomic_DNA"/>
</dbReference>
<reference evidence="5" key="1">
    <citation type="journal article" date="2020" name="Stud. Mycol.">
        <title>101 Dothideomycetes genomes: a test case for predicting lifestyles and emergence of pathogens.</title>
        <authorList>
            <person name="Haridas S."/>
            <person name="Albert R."/>
            <person name="Binder M."/>
            <person name="Bloem J."/>
            <person name="Labutti K."/>
            <person name="Salamov A."/>
            <person name="Andreopoulos B."/>
            <person name="Baker S."/>
            <person name="Barry K."/>
            <person name="Bills G."/>
            <person name="Bluhm B."/>
            <person name="Cannon C."/>
            <person name="Castanera R."/>
            <person name="Culley D."/>
            <person name="Daum C."/>
            <person name="Ezra D."/>
            <person name="Gonzalez J."/>
            <person name="Henrissat B."/>
            <person name="Kuo A."/>
            <person name="Liang C."/>
            <person name="Lipzen A."/>
            <person name="Lutzoni F."/>
            <person name="Magnuson J."/>
            <person name="Mondo S."/>
            <person name="Nolan M."/>
            <person name="Ohm R."/>
            <person name="Pangilinan J."/>
            <person name="Park H.-J."/>
            <person name="Ramirez L."/>
            <person name="Alfaro M."/>
            <person name="Sun H."/>
            <person name="Tritt A."/>
            <person name="Yoshinaga Y."/>
            <person name="Zwiers L.-H."/>
            <person name="Turgeon B."/>
            <person name="Goodwin S."/>
            <person name="Spatafora J."/>
            <person name="Crous P."/>
            <person name="Grigoriev I."/>
        </authorList>
    </citation>
    <scope>NUCLEOTIDE SEQUENCE</scope>
    <source>
        <strain evidence="5">CBS 116435</strain>
    </source>
</reference>
<dbReference type="InterPro" id="IPR000782">
    <property type="entry name" value="FAS1_domain"/>
</dbReference>
<feature type="signal peptide" evidence="3">
    <location>
        <begin position="1"/>
        <end position="17"/>
    </location>
</feature>
<name>A0A9P4UKF6_9PEZI</name>
<dbReference type="AlphaFoldDB" id="A0A9P4UKF6"/>
<comment type="caution">
    <text evidence="5">The sequence shown here is derived from an EMBL/GenBank/DDBJ whole genome shotgun (WGS) entry which is preliminary data.</text>
</comment>
<dbReference type="OrthoDB" id="5551751at2759"/>